<dbReference type="STRING" id="1229276.DI53_1245"/>
<proteinExistence type="predicted"/>
<dbReference type="AlphaFoldDB" id="A0A0B8T4P1"/>
<comment type="caution">
    <text evidence="1">The sequence shown here is derived from an EMBL/GenBank/DDBJ whole genome shotgun (WGS) entry which is preliminary data.</text>
</comment>
<evidence type="ECO:0000313" key="1">
    <source>
        <dbReference type="EMBL" id="KGE15018.1"/>
    </source>
</evidence>
<gene>
    <name evidence="1" type="ORF">DI53_1245</name>
</gene>
<dbReference type="EMBL" id="JJMU01000021">
    <property type="protein sequence ID" value="KGE15018.1"/>
    <property type="molecule type" value="Genomic_DNA"/>
</dbReference>
<reference evidence="2" key="1">
    <citation type="submission" date="2014-04" db="EMBL/GenBank/DDBJ databases">
        <title>Whole-Genome optical mapping and complete genome sequence of Sphingobacterium deserti sp. nov., a new spaces isolated from desert in the west of China.</title>
        <authorList>
            <person name="Teng C."/>
            <person name="Zhou Z."/>
            <person name="Li X."/>
            <person name="Chen M."/>
            <person name="Lin M."/>
            <person name="Wang L."/>
            <person name="Su S."/>
            <person name="Zhang C."/>
            <person name="Zhang W."/>
        </authorList>
    </citation>
    <scope>NUCLEOTIDE SEQUENCE [LARGE SCALE GENOMIC DNA]</scope>
    <source>
        <strain evidence="2">ACCC05744</strain>
    </source>
</reference>
<protein>
    <submittedName>
        <fullName evidence="1">Uncharacterized protein</fullName>
    </submittedName>
</protein>
<evidence type="ECO:0000313" key="2">
    <source>
        <dbReference type="Proteomes" id="UP000031802"/>
    </source>
</evidence>
<reference evidence="1 2" key="2">
    <citation type="journal article" date="2015" name="PLoS ONE">
        <title>Whole-Genome Optical Mapping and Finished Genome Sequence of Sphingobacterium deserti sp. nov., a New Species Isolated from the Western Desert of China.</title>
        <authorList>
            <person name="Teng C."/>
            <person name="Zhou Z."/>
            <person name="Molnar I."/>
            <person name="Li X."/>
            <person name="Tang R."/>
            <person name="Chen M."/>
            <person name="Wang L."/>
            <person name="Su S."/>
            <person name="Zhang W."/>
            <person name="Lin M."/>
        </authorList>
    </citation>
    <scope>NUCLEOTIDE SEQUENCE [LARGE SCALE GENOMIC DNA]</scope>
    <source>
        <strain evidence="2">ACCC05744</strain>
    </source>
</reference>
<sequence>MLQSKIAVSRRETLWLDIAQTVLKKSKILRIFYEGFLPINLILKFSTFTAHTVYQHFIIINVQIGRFIRLLCLACGKVSLTAANKIVDICFTQNVSLLLRLVF</sequence>
<dbReference type="Proteomes" id="UP000031802">
    <property type="component" value="Unassembled WGS sequence"/>
</dbReference>
<keyword evidence="2" id="KW-1185">Reference proteome</keyword>
<name>A0A0B8T4P1_9SPHI</name>
<accession>A0A0B8T4P1</accession>
<organism evidence="1 2">
    <name type="scientific">Sphingobacterium deserti</name>
    <dbReference type="NCBI Taxonomy" id="1229276"/>
    <lineage>
        <taxon>Bacteria</taxon>
        <taxon>Pseudomonadati</taxon>
        <taxon>Bacteroidota</taxon>
        <taxon>Sphingobacteriia</taxon>
        <taxon>Sphingobacteriales</taxon>
        <taxon>Sphingobacteriaceae</taxon>
        <taxon>Sphingobacterium</taxon>
    </lineage>
</organism>